<evidence type="ECO:0000256" key="1">
    <source>
        <dbReference type="SAM" id="MobiDB-lite"/>
    </source>
</evidence>
<proteinExistence type="predicted"/>
<keyword evidence="4" id="KW-1185">Reference proteome</keyword>
<keyword evidence="2" id="KW-0472">Membrane</keyword>
<protein>
    <submittedName>
        <fullName evidence="3">Uncharacterized protein</fullName>
    </submittedName>
</protein>
<evidence type="ECO:0000256" key="2">
    <source>
        <dbReference type="SAM" id="Phobius"/>
    </source>
</evidence>
<feature type="compositionally biased region" description="Polar residues" evidence="1">
    <location>
        <begin position="130"/>
        <end position="139"/>
    </location>
</feature>
<feature type="compositionally biased region" description="Low complexity" evidence="1">
    <location>
        <begin position="73"/>
        <end position="115"/>
    </location>
</feature>
<feature type="compositionally biased region" description="Low complexity" evidence="1">
    <location>
        <begin position="46"/>
        <end position="65"/>
    </location>
</feature>
<evidence type="ECO:0000313" key="3">
    <source>
        <dbReference type="EMBL" id="KAK1843973.1"/>
    </source>
</evidence>
<evidence type="ECO:0000313" key="4">
    <source>
        <dbReference type="Proteomes" id="UP001243330"/>
    </source>
</evidence>
<feature type="compositionally biased region" description="Polar residues" evidence="1">
    <location>
        <begin position="157"/>
        <end position="169"/>
    </location>
</feature>
<dbReference type="AlphaFoldDB" id="A0AAD9A9F1"/>
<feature type="compositionally biased region" description="Low complexity" evidence="1">
    <location>
        <begin position="1"/>
        <end position="28"/>
    </location>
</feature>
<dbReference type="Proteomes" id="UP001243330">
    <property type="component" value="Unassembled WGS sequence"/>
</dbReference>
<name>A0AAD9A9F1_9PEZI</name>
<gene>
    <name evidence="3" type="ORF">CCHR01_13417</name>
</gene>
<feature type="non-terminal residue" evidence="3">
    <location>
        <position position="271"/>
    </location>
</feature>
<reference evidence="3" key="1">
    <citation type="submission" date="2023-01" db="EMBL/GenBank/DDBJ databases">
        <title>Colletotrichum chrysophilum M932 genome sequence.</title>
        <authorList>
            <person name="Baroncelli R."/>
        </authorList>
    </citation>
    <scope>NUCLEOTIDE SEQUENCE</scope>
    <source>
        <strain evidence="3">M932</strain>
    </source>
</reference>
<keyword evidence="2" id="KW-0812">Transmembrane</keyword>
<keyword evidence="2" id="KW-1133">Transmembrane helix</keyword>
<comment type="caution">
    <text evidence="3">The sequence shown here is derived from an EMBL/GenBank/DDBJ whole genome shotgun (WGS) entry which is preliminary data.</text>
</comment>
<dbReference type="EMBL" id="JAQOWY010000332">
    <property type="protein sequence ID" value="KAK1843973.1"/>
    <property type="molecule type" value="Genomic_DNA"/>
</dbReference>
<accession>A0AAD9A9F1</accession>
<organism evidence="3 4">
    <name type="scientific">Colletotrichum chrysophilum</name>
    <dbReference type="NCBI Taxonomy" id="1836956"/>
    <lineage>
        <taxon>Eukaryota</taxon>
        <taxon>Fungi</taxon>
        <taxon>Dikarya</taxon>
        <taxon>Ascomycota</taxon>
        <taxon>Pezizomycotina</taxon>
        <taxon>Sordariomycetes</taxon>
        <taxon>Hypocreomycetidae</taxon>
        <taxon>Glomerellales</taxon>
        <taxon>Glomerellaceae</taxon>
        <taxon>Colletotrichum</taxon>
        <taxon>Colletotrichum gloeosporioides species complex</taxon>
    </lineage>
</organism>
<feature type="transmembrane region" description="Helical" evidence="2">
    <location>
        <begin position="241"/>
        <end position="262"/>
    </location>
</feature>
<sequence length="271" mass="28498">RATTRGRATAPRHTPSTRSRTPTRTTARPRNHQAPAAPAAPPTPYPKTSASPASSRPRRTSATAAPTPPCPPATACSNSSTSSRSPPSPSSCPRACRSAARAAASSASCWARPRPGAAAKDSTAAPEATRLSSRSTGDTPNKGIRPSREDTIPRSRAATTPHNSRNTEATAAAGIRCSSRATGVTAADRRWQAARGPAAAVWAWPVVWRSVPVPVCLVAHCLRTTLMTSSTRRTLRDTMTVITMMISAAVMTLAETILVVTFKRPEWCLCG</sequence>
<feature type="region of interest" description="Disordered" evidence="1">
    <location>
        <begin position="1"/>
        <end position="173"/>
    </location>
</feature>